<dbReference type="Proteomes" id="UP000309215">
    <property type="component" value="Unassembled WGS sequence"/>
</dbReference>
<keyword evidence="3" id="KW-1185">Reference proteome</keyword>
<dbReference type="OrthoDB" id="5508546at2"/>
<organism evidence="2 3">
    <name type="scientific">Polyangium fumosum</name>
    <dbReference type="NCBI Taxonomy" id="889272"/>
    <lineage>
        <taxon>Bacteria</taxon>
        <taxon>Pseudomonadati</taxon>
        <taxon>Myxococcota</taxon>
        <taxon>Polyangia</taxon>
        <taxon>Polyangiales</taxon>
        <taxon>Polyangiaceae</taxon>
        <taxon>Polyangium</taxon>
    </lineage>
</organism>
<dbReference type="EMBL" id="SSMQ01000017">
    <property type="protein sequence ID" value="TKD07356.1"/>
    <property type="molecule type" value="Genomic_DNA"/>
</dbReference>
<dbReference type="RefSeq" id="WP_136930272.1">
    <property type="nucleotide sequence ID" value="NZ_SSMQ01000017.1"/>
</dbReference>
<gene>
    <name evidence="2" type="ORF">E8A74_18075</name>
</gene>
<comment type="caution">
    <text evidence="2">The sequence shown here is derived from an EMBL/GenBank/DDBJ whole genome shotgun (WGS) entry which is preliminary data.</text>
</comment>
<accession>A0A4V5PMV1</accession>
<reference evidence="2 3" key="1">
    <citation type="submission" date="2019-04" db="EMBL/GenBank/DDBJ databases">
        <authorList>
            <person name="Li Y."/>
            <person name="Wang J."/>
        </authorList>
    </citation>
    <scope>NUCLEOTIDE SEQUENCE [LARGE SCALE GENOMIC DNA]</scope>
    <source>
        <strain evidence="2 3">DSM 14668</strain>
    </source>
</reference>
<dbReference type="AlphaFoldDB" id="A0A4V5PMV1"/>
<keyword evidence="1" id="KW-0732">Signal</keyword>
<proteinExistence type="predicted"/>
<feature type="signal peptide" evidence="1">
    <location>
        <begin position="1"/>
        <end position="26"/>
    </location>
</feature>
<evidence type="ECO:0000313" key="2">
    <source>
        <dbReference type="EMBL" id="TKD07356.1"/>
    </source>
</evidence>
<evidence type="ECO:0000256" key="1">
    <source>
        <dbReference type="SAM" id="SignalP"/>
    </source>
</evidence>
<name>A0A4V5PMV1_9BACT</name>
<feature type="chain" id="PRO_5020722088" evidence="1">
    <location>
        <begin position="27"/>
        <end position="168"/>
    </location>
</feature>
<evidence type="ECO:0000313" key="3">
    <source>
        <dbReference type="Proteomes" id="UP000309215"/>
    </source>
</evidence>
<sequence length="168" mass="17700">MRLPLFALLVAAFGLSLGHVPSVAHAQDAAAAQADASVSMEIVVLHGTNDGTGIDSKIGKMPELAKPPFSSYNSYKLLDRSKQTSSKASPSTLKLPNDRVLQISLKDVVQPAKKGEPKRYVISASIQNPGGKTFLPLLEVNAKAGETFFVAGQNHKGGVLVIGIKVNP</sequence>
<protein>
    <submittedName>
        <fullName evidence="2">Uncharacterized protein</fullName>
    </submittedName>
</protein>